<dbReference type="PANTHER" id="PTHR10584">
    <property type="entry name" value="SUGAR KINASE"/>
    <property type="match status" value="1"/>
</dbReference>
<sequence length="319" mass="34341">MASLICGSIAYDTIMNFEGKFADQILPEQIHILNVAFLVPTMRREFGGCAGNIAYNLQLLGGDPIIMATVGNDAAPYLDRLKQLKIDTAHIRQIETGFTAQAMITTDQANNQITAFHPGAMNDSHLNLVSAAVKERTQNQKGVAKFGIVAPDGRQGMWEHCHQLAEAGIPFVFDPGQGLPMFNGPELLELIDIASYLAVNDYEGEMLSQRTGLSLEKVAERVKALIVTKGAEGADIYCAGKCIAIPSVPAAKVVDPTGCGDAFRGGLLFGLENDMDWETTGRLASLMGSIKIAHQGPQNHQMSKDQIGSQFKTAFGFAL</sequence>
<keyword evidence="2 4" id="KW-0418">Kinase</keyword>
<evidence type="ECO:0000259" key="3">
    <source>
        <dbReference type="Pfam" id="PF00294"/>
    </source>
</evidence>
<dbReference type="InterPro" id="IPR002173">
    <property type="entry name" value="Carboh/pur_kinase_PfkB_CS"/>
</dbReference>
<dbReference type="InterPro" id="IPR011611">
    <property type="entry name" value="PfkB_dom"/>
</dbReference>
<organism evidence="4 5">
    <name type="scientific">Polynucleobacter antarcticus</name>
    <dbReference type="NCBI Taxonomy" id="1743162"/>
    <lineage>
        <taxon>Bacteria</taxon>
        <taxon>Pseudomonadati</taxon>
        <taxon>Pseudomonadota</taxon>
        <taxon>Betaproteobacteria</taxon>
        <taxon>Burkholderiales</taxon>
        <taxon>Burkholderiaceae</taxon>
        <taxon>Polynucleobacter</taxon>
    </lineage>
</organism>
<name>A0A6M9PV35_9BURK</name>
<dbReference type="PROSITE" id="PS00583">
    <property type="entry name" value="PFKB_KINASES_1"/>
    <property type="match status" value="1"/>
</dbReference>
<dbReference type="AlphaFoldDB" id="A0A6M9PV35"/>
<accession>A0A6M9PV35</accession>
<evidence type="ECO:0000256" key="2">
    <source>
        <dbReference type="ARBA" id="ARBA00022777"/>
    </source>
</evidence>
<dbReference type="Pfam" id="PF00294">
    <property type="entry name" value="PfkB"/>
    <property type="match status" value="1"/>
</dbReference>
<dbReference type="Gene3D" id="3.40.1190.20">
    <property type="match status" value="1"/>
</dbReference>
<dbReference type="EMBL" id="CP028941">
    <property type="protein sequence ID" value="QKM61796.1"/>
    <property type="molecule type" value="Genomic_DNA"/>
</dbReference>
<evidence type="ECO:0000313" key="5">
    <source>
        <dbReference type="Proteomes" id="UP000500806"/>
    </source>
</evidence>
<dbReference type="GO" id="GO:0016301">
    <property type="term" value="F:kinase activity"/>
    <property type="evidence" value="ECO:0007669"/>
    <property type="project" value="UniProtKB-KW"/>
</dbReference>
<protein>
    <submittedName>
        <fullName evidence="4">Carbohydrate kinase family protein</fullName>
    </submittedName>
</protein>
<keyword evidence="5" id="KW-1185">Reference proteome</keyword>
<evidence type="ECO:0000256" key="1">
    <source>
        <dbReference type="ARBA" id="ARBA00022679"/>
    </source>
</evidence>
<dbReference type="SUPFAM" id="SSF53613">
    <property type="entry name" value="Ribokinase-like"/>
    <property type="match status" value="1"/>
</dbReference>
<dbReference type="KEGG" id="pani:DCO16_01075"/>
<gene>
    <name evidence="4" type="ORF">DCO16_01075</name>
</gene>
<dbReference type="RefSeq" id="WP_173941948.1">
    <property type="nucleotide sequence ID" value="NZ_CBCSCD010000002.1"/>
</dbReference>
<reference evidence="4 5" key="1">
    <citation type="submission" date="2018-04" db="EMBL/GenBank/DDBJ databases">
        <title>Polynucleobacter sp. LimPoW16 genome.</title>
        <authorList>
            <person name="Hahn M.W."/>
        </authorList>
    </citation>
    <scope>NUCLEOTIDE SEQUENCE [LARGE SCALE GENOMIC DNA]</scope>
    <source>
        <strain evidence="4 5">LimPoW16</strain>
    </source>
</reference>
<dbReference type="InterPro" id="IPR029056">
    <property type="entry name" value="Ribokinase-like"/>
</dbReference>
<feature type="domain" description="Carbohydrate kinase PfkB" evidence="3">
    <location>
        <begin position="34"/>
        <end position="299"/>
    </location>
</feature>
<evidence type="ECO:0000313" key="4">
    <source>
        <dbReference type="EMBL" id="QKM61796.1"/>
    </source>
</evidence>
<dbReference type="CDD" id="cd01942">
    <property type="entry name" value="ribokinase_group_A"/>
    <property type="match status" value="1"/>
</dbReference>
<keyword evidence="1" id="KW-0808">Transferase</keyword>
<dbReference type="Proteomes" id="UP000500806">
    <property type="component" value="Chromosome"/>
</dbReference>
<proteinExistence type="predicted"/>
<dbReference type="PANTHER" id="PTHR10584:SF166">
    <property type="entry name" value="RIBOKINASE"/>
    <property type="match status" value="1"/>
</dbReference>